<dbReference type="AlphaFoldDB" id="A0A5M9HXN8"/>
<reference evidence="3" key="1">
    <citation type="submission" date="2019-07" db="EMBL/GenBank/DDBJ databases">
        <authorList>
            <person name="Wongkuna S."/>
            <person name="Scaria J."/>
        </authorList>
    </citation>
    <scope>NUCLEOTIDE SEQUENCE [LARGE SCALE GENOMIC DNA]</scope>
    <source>
        <strain evidence="3">SW178</strain>
    </source>
</reference>
<proteinExistence type="predicted"/>
<dbReference type="Proteomes" id="UP000322025">
    <property type="component" value="Unassembled WGS sequence"/>
</dbReference>
<evidence type="ECO:0000313" key="4">
    <source>
        <dbReference type="Proteomes" id="UP000322025"/>
    </source>
</evidence>
<organism evidence="3 4">
    <name type="scientific">Mediterraneibacter catenae</name>
    <dbReference type="NCBI Taxonomy" id="2594882"/>
    <lineage>
        <taxon>Bacteria</taxon>
        <taxon>Bacillati</taxon>
        <taxon>Bacillota</taxon>
        <taxon>Clostridia</taxon>
        <taxon>Lachnospirales</taxon>
        <taxon>Lachnospiraceae</taxon>
        <taxon>Mediterraneibacter</taxon>
    </lineage>
</organism>
<feature type="transmembrane region" description="Helical" evidence="1">
    <location>
        <begin position="349"/>
        <end position="370"/>
    </location>
</feature>
<dbReference type="InterPro" id="IPR052173">
    <property type="entry name" value="Beta-lactam_resp_regulator"/>
</dbReference>
<dbReference type="PANTHER" id="PTHR34978:SF3">
    <property type="entry name" value="SLR0241 PROTEIN"/>
    <property type="match status" value="1"/>
</dbReference>
<accession>A0A5M9HXN8</accession>
<feature type="transmembrane region" description="Helical" evidence="1">
    <location>
        <begin position="47"/>
        <end position="70"/>
    </location>
</feature>
<keyword evidence="1" id="KW-1133">Transmembrane helix</keyword>
<evidence type="ECO:0000259" key="2">
    <source>
        <dbReference type="Pfam" id="PF05569"/>
    </source>
</evidence>
<dbReference type="CDD" id="cd07341">
    <property type="entry name" value="M56_BlaR1_MecR1_like"/>
    <property type="match status" value="1"/>
</dbReference>
<feature type="transmembrane region" description="Helical" evidence="1">
    <location>
        <begin position="155"/>
        <end position="177"/>
    </location>
</feature>
<keyword evidence="1" id="KW-0472">Membrane</keyword>
<feature type="transmembrane region" description="Helical" evidence="1">
    <location>
        <begin position="6"/>
        <end position="26"/>
    </location>
</feature>
<evidence type="ECO:0000313" key="3">
    <source>
        <dbReference type="EMBL" id="KAA8500201.1"/>
    </source>
</evidence>
<dbReference type="Pfam" id="PF05569">
    <property type="entry name" value="Peptidase_M56"/>
    <property type="match status" value="1"/>
</dbReference>
<dbReference type="InterPro" id="IPR008756">
    <property type="entry name" value="Peptidase_M56"/>
</dbReference>
<dbReference type="EMBL" id="VMSO01000038">
    <property type="protein sequence ID" value="KAA8500201.1"/>
    <property type="molecule type" value="Genomic_DNA"/>
</dbReference>
<sequence length="381" mass="44013">MSEIVIVYIFRIFWALILGAFLAGGFRSSWNAEIGKRGLFRQGRDDTVVWIDPICFPVLILIYMGAYLFIYAGTGELELCMVSAADLFLFLSIYYTFLLLVLPLLRRYFTARTCATFWLIPVFLYYQPHLIYSSMTLPPVVYLYIPGKILGSLSVIWLLGFVLILGSQIFSHLRFVYNLKRNSRRVDDPLIFETFEIVQKKINYTHLVELRYCSMLDTPLSVGMRKKRRITYLPEEKFTEEELEMIFSHELHHIQRNDTHTKFFLRFCIALGWFHPLVWIAVKKGEEDLELSCDEIVLKDADDVGRKRYAQLLLSIAGDSRGFSTCLSSSARSLRYRLKAAMPQKTKRLGTGLLFVIMFLSTLAVGRTGLSVERGYTADLI</sequence>
<feature type="domain" description="Peptidase M56" evidence="2">
    <location>
        <begin position="148"/>
        <end position="325"/>
    </location>
</feature>
<name>A0A5M9HXN8_9FIRM</name>
<feature type="transmembrane region" description="Helical" evidence="1">
    <location>
        <begin position="117"/>
        <end position="135"/>
    </location>
</feature>
<gene>
    <name evidence="3" type="ORF">FNY66_14875</name>
</gene>
<keyword evidence="1" id="KW-0812">Transmembrane</keyword>
<comment type="caution">
    <text evidence="3">The sequence shown here is derived from an EMBL/GenBank/DDBJ whole genome shotgun (WGS) entry which is preliminary data.</text>
</comment>
<dbReference type="PANTHER" id="PTHR34978">
    <property type="entry name" value="POSSIBLE SENSOR-TRANSDUCER PROTEIN BLAR"/>
    <property type="match status" value="1"/>
</dbReference>
<feature type="transmembrane region" description="Helical" evidence="1">
    <location>
        <begin position="82"/>
        <end position="105"/>
    </location>
</feature>
<feature type="transmembrane region" description="Helical" evidence="1">
    <location>
        <begin position="263"/>
        <end position="282"/>
    </location>
</feature>
<protein>
    <submittedName>
        <fullName evidence="3">M56 family metallopeptidase</fullName>
    </submittedName>
</protein>
<dbReference type="OrthoDB" id="9770467at2"/>
<keyword evidence="4" id="KW-1185">Reference proteome</keyword>
<evidence type="ECO:0000256" key="1">
    <source>
        <dbReference type="SAM" id="Phobius"/>
    </source>
</evidence>